<dbReference type="EC" id="2.3.1.-" evidence="1"/>
<keyword evidence="1" id="KW-0808">Transferase</keyword>
<dbReference type="EMBL" id="JAOL01000097">
    <property type="protein sequence ID" value="EUA90967.1"/>
    <property type="molecule type" value="Genomic_DNA"/>
</dbReference>
<evidence type="ECO:0000313" key="1">
    <source>
        <dbReference type="EMBL" id="EUA90967.1"/>
    </source>
</evidence>
<comment type="caution">
    <text evidence="1">The sequence shown here is derived from an EMBL/GenBank/DDBJ whole genome shotgun (WGS) entry which is preliminary data.</text>
</comment>
<accession>A0ABP3AIH7</accession>
<dbReference type="InterPro" id="IPR016039">
    <property type="entry name" value="Thiolase-like"/>
</dbReference>
<protein>
    <submittedName>
        <fullName evidence="1">Polyketide synthase-like Pks10 domain protein</fullName>
        <ecNumber evidence="1">2.3.1.-</ecNumber>
    </submittedName>
</protein>
<dbReference type="Proteomes" id="UP000020681">
    <property type="component" value="Unassembled WGS sequence"/>
</dbReference>
<dbReference type="Gene3D" id="3.40.47.10">
    <property type="match status" value="1"/>
</dbReference>
<evidence type="ECO:0000313" key="2">
    <source>
        <dbReference type="Proteomes" id="UP000020681"/>
    </source>
</evidence>
<name>A0ABP3AIH7_MYCUL</name>
<keyword evidence="1" id="KW-0012">Acyltransferase</keyword>
<sequence length="80" mass="9090">MFGALPPHRYSQRELTETFVNIPDFEGYEELVRQLHANAKVNSRHLVLPLETYPKLNDFGEANGPMGFSSTRPWTSASKP</sequence>
<reference evidence="1 2" key="1">
    <citation type="submission" date="2014-01" db="EMBL/GenBank/DDBJ databases">
        <authorList>
            <person name="Dobos K."/>
            <person name="Lenaerts A."/>
            <person name="Ordway D."/>
            <person name="DeGroote M.A."/>
            <person name="Parker T."/>
            <person name="Sizemore C."/>
            <person name="Tallon L.J."/>
            <person name="Sadzewicz L.K."/>
            <person name="Sengamalay N."/>
            <person name="Fraser C.M."/>
            <person name="Hine E."/>
            <person name="Shefchek K.A."/>
            <person name="Das S.P."/>
            <person name="Tettelin H."/>
        </authorList>
    </citation>
    <scope>NUCLEOTIDE SEQUENCE [LARGE SCALE GENOMIC DNA]</scope>
    <source>
        <strain evidence="1 2">Harvey</strain>
    </source>
</reference>
<dbReference type="GO" id="GO:0016746">
    <property type="term" value="F:acyltransferase activity"/>
    <property type="evidence" value="ECO:0007669"/>
    <property type="project" value="UniProtKB-KW"/>
</dbReference>
<organism evidence="1 2">
    <name type="scientific">Mycobacterium ulcerans str. Harvey</name>
    <dbReference type="NCBI Taxonomy" id="1299332"/>
    <lineage>
        <taxon>Bacteria</taxon>
        <taxon>Bacillati</taxon>
        <taxon>Actinomycetota</taxon>
        <taxon>Actinomycetes</taxon>
        <taxon>Mycobacteriales</taxon>
        <taxon>Mycobacteriaceae</taxon>
        <taxon>Mycobacterium</taxon>
        <taxon>Mycobacterium ulcerans group</taxon>
    </lineage>
</organism>
<gene>
    <name evidence="1" type="ORF">I551_2640</name>
</gene>
<keyword evidence="2" id="KW-1185">Reference proteome</keyword>
<proteinExistence type="predicted"/>